<keyword evidence="6 8" id="KW-0408">Iron</keyword>
<keyword evidence="3 8" id="KW-0349">Heme</keyword>
<evidence type="ECO:0000256" key="7">
    <source>
        <dbReference type="ARBA" id="ARBA00023033"/>
    </source>
</evidence>
<comment type="cofactor">
    <cofactor evidence="1">
        <name>heme</name>
        <dbReference type="ChEBI" id="CHEBI:30413"/>
    </cofactor>
</comment>
<evidence type="ECO:0000256" key="1">
    <source>
        <dbReference type="ARBA" id="ARBA00001971"/>
    </source>
</evidence>
<dbReference type="EMBL" id="JAQQWM010000007">
    <property type="protein sequence ID" value="KAK8057942.1"/>
    <property type="molecule type" value="Genomic_DNA"/>
</dbReference>
<comment type="caution">
    <text evidence="9">The sequence shown here is derived from an EMBL/GenBank/DDBJ whole genome shotgun (WGS) entry which is preliminary data.</text>
</comment>
<evidence type="ECO:0000313" key="9">
    <source>
        <dbReference type="EMBL" id="KAK8057942.1"/>
    </source>
</evidence>
<dbReference type="Pfam" id="PF00067">
    <property type="entry name" value="p450"/>
    <property type="match status" value="1"/>
</dbReference>
<dbReference type="Gene3D" id="1.10.630.10">
    <property type="entry name" value="Cytochrome P450"/>
    <property type="match status" value="1"/>
</dbReference>
<sequence length="293" mass="33436">MRRNLQNFTNLMLPHVEERVQQMKRKQEDPDLDWEPPNDFITWHVEASYRAKSAYERIPYVICERLNVMNLFAGHTSPLALSNFLIDFFKLEALTEEVERVYAEECGEDGQWTQAALNKLVRVDSALKESFRLHPLGLKSVERKVMGAAGFRMPGDLGTVPKGSVVGLPIWEVHQDPDNYGTDAARYDPFRFSRVIEAAEASSNEGSGLLHARRTHAATTPSAEFLHFGLGRHACPGRFIAVQLLKMDIAYLLMNYEVQPIENKPPILFQNLALLPQMNFVLKVRRKRRAGEM</sequence>
<evidence type="ECO:0000256" key="6">
    <source>
        <dbReference type="ARBA" id="ARBA00023004"/>
    </source>
</evidence>
<evidence type="ECO:0000313" key="10">
    <source>
        <dbReference type="Proteomes" id="UP001446871"/>
    </source>
</evidence>
<name>A0ABR1UGC5_9PEZI</name>
<dbReference type="InterPro" id="IPR017972">
    <property type="entry name" value="Cyt_P450_CS"/>
</dbReference>
<keyword evidence="7 8" id="KW-0503">Monooxygenase</keyword>
<dbReference type="PANTHER" id="PTHR46206:SF1">
    <property type="entry name" value="P450, PUTATIVE (EUROFUNG)-RELATED"/>
    <property type="match status" value="1"/>
</dbReference>
<dbReference type="InterPro" id="IPR001128">
    <property type="entry name" value="Cyt_P450"/>
</dbReference>
<evidence type="ECO:0000256" key="2">
    <source>
        <dbReference type="ARBA" id="ARBA00010617"/>
    </source>
</evidence>
<keyword evidence="10" id="KW-1185">Reference proteome</keyword>
<accession>A0ABR1UGC5</accession>
<evidence type="ECO:0000256" key="5">
    <source>
        <dbReference type="ARBA" id="ARBA00023002"/>
    </source>
</evidence>
<evidence type="ECO:0000256" key="4">
    <source>
        <dbReference type="ARBA" id="ARBA00022723"/>
    </source>
</evidence>
<organism evidence="9 10">
    <name type="scientific">Apiospora saccharicola</name>
    <dbReference type="NCBI Taxonomy" id="335842"/>
    <lineage>
        <taxon>Eukaryota</taxon>
        <taxon>Fungi</taxon>
        <taxon>Dikarya</taxon>
        <taxon>Ascomycota</taxon>
        <taxon>Pezizomycotina</taxon>
        <taxon>Sordariomycetes</taxon>
        <taxon>Xylariomycetidae</taxon>
        <taxon>Amphisphaeriales</taxon>
        <taxon>Apiosporaceae</taxon>
        <taxon>Apiospora</taxon>
    </lineage>
</organism>
<dbReference type="SUPFAM" id="SSF48264">
    <property type="entry name" value="Cytochrome P450"/>
    <property type="match status" value="1"/>
</dbReference>
<evidence type="ECO:0000256" key="3">
    <source>
        <dbReference type="ARBA" id="ARBA00022617"/>
    </source>
</evidence>
<proteinExistence type="inferred from homology"/>
<reference evidence="9 10" key="1">
    <citation type="submission" date="2023-01" db="EMBL/GenBank/DDBJ databases">
        <title>Analysis of 21 Apiospora genomes using comparative genomics revels a genus with tremendous synthesis potential of carbohydrate active enzymes and secondary metabolites.</title>
        <authorList>
            <person name="Sorensen T."/>
        </authorList>
    </citation>
    <scope>NUCLEOTIDE SEQUENCE [LARGE SCALE GENOMIC DNA]</scope>
    <source>
        <strain evidence="9 10">CBS 83171</strain>
    </source>
</reference>
<evidence type="ECO:0000256" key="8">
    <source>
        <dbReference type="RuleBase" id="RU000461"/>
    </source>
</evidence>
<dbReference type="Proteomes" id="UP001446871">
    <property type="component" value="Unassembled WGS sequence"/>
</dbReference>
<evidence type="ECO:0008006" key="11">
    <source>
        <dbReference type="Google" id="ProtNLM"/>
    </source>
</evidence>
<dbReference type="PROSITE" id="PS00086">
    <property type="entry name" value="CYTOCHROME_P450"/>
    <property type="match status" value="1"/>
</dbReference>
<gene>
    <name evidence="9" type="ORF">PG996_011879</name>
</gene>
<dbReference type="PANTHER" id="PTHR46206">
    <property type="entry name" value="CYTOCHROME P450"/>
    <property type="match status" value="1"/>
</dbReference>
<keyword evidence="5 8" id="KW-0560">Oxidoreductase</keyword>
<comment type="similarity">
    <text evidence="2 8">Belongs to the cytochrome P450 family.</text>
</comment>
<dbReference type="CDD" id="cd11041">
    <property type="entry name" value="CYP503A1-like"/>
    <property type="match status" value="1"/>
</dbReference>
<protein>
    <recommendedName>
        <fullName evidence="11">Cytochrome P450</fullName>
    </recommendedName>
</protein>
<dbReference type="InterPro" id="IPR036396">
    <property type="entry name" value="Cyt_P450_sf"/>
</dbReference>
<keyword evidence="4 8" id="KW-0479">Metal-binding</keyword>